<dbReference type="SUPFAM" id="SSF54928">
    <property type="entry name" value="RNA-binding domain, RBD"/>
    <property type="match status" value="1"/>
</dbReference>
<dbReference type="PROSITE" id="PS00018">
    <property type="entry name" value="EF_HAND_1"/>
    <property type="match status" value="2"/>
</dbReference>
<evidence type="ECO:0000256" key="1">
    <source>
        <dbReference type="ARBA" id="ARBA00022729"/>
    </source>
</evidence>
<dbReference type="PANTHER" id="PTHR19237:SF20">
    <property type="entry name" value="NUCLEOBINDIN 1"/>
    <property type="match status" value="1"/>
</dbReference>
<dbReference type="Proteomes" id="UP000027361">
    <property type="component" value="Unassembled WGS sequence"/>
</dbReference>
<dbReference type="InterPro" id="IPR040250">
    <property type="entry name" value="Nucleobindin"/>
</dbReference>
<dbReference type="GO" id="GO:0005793">
    <property type="term" value="C:endoplasmic reticulum-Golgi intermediate compartment"/>
    <property type="evidence" value="ECO:0007669"/>
    <property type="project" value="TreeGrafter"/>
</dbReference>
<dbReference type="Pfam" id="PF00076">
    <property type="entry name" value="RRM_1"/>
    <property type="match status" value="1"/>
</dbReference>
<dbReference type="InterPro" id="IPR002048">
    <property type="entry name" value="EF_hand_dom"/>
</dbReference>
<organism evidence="7 8">
    <name type="scientific">Tilletiaria anomala (strain ATCC 24038 / CBS 436.72 / UBC 951)</name>
    <dbReference type="NCBI Taxonomy" id="1037660"/>
    <lineage>
        <taxon>Eukaryota</taxon>
        <taxon>Fungi</taxon>
        <taxon>Dikarya</taxon>
        <taxon>Basidiomycota</taxon>
        <taxon>Ustilaginomycotina</taxon>
        <taxon>Exobasidiomycetes</taxon>
        <taxon>Georgefischeriales</taxon>
        <taxon>Tilletiariaceae</taxon>
        <taxon>Tilletiaria</taxon>
    </lineage>
</organism>
<evidence type="ECO:0000313" key="8">
    <source>
        <dbReference type="Proteomes" id="UP000027361"/>
    </source>
</evidence>
<evidence type="ECO:0008006" key="9">
    <source>
        <dbReference type="Google" id="ProtNLM"/>
    </source>
</evidence>
<keyword evidence="3" id="KW-0694">RNA-binding</keyword>
<dbReference type="EMBL" id="JMSN01000137">
    <property type="protein sequence ID" value="KDN37532.1"/>
    <property type="molecule type" value="Genomic_DNA"/>
</dbReference>
<feature type="region of interest" description="Disordered" evidence="4">
    <location>
        <begin position="723"/>
        <end position="771"/>
    </location>
</feature>
<dbReference type="InterPro" id="IPR000504">
    <property type="entry name" value="RRM_dom"/>
</dbReference>
<dbReference type="HOGENOM" id="CLU_389382_0_0_1"/>
<dbReference type="GO" id="GO:0003723">
    <property type="term" value="F:RNA binding"/>
    <property type="evidence" value="ECO:0007669"/>
    <property type="project" value="UniProtKB-UniRule"/>
</dbReference>
<sequence length="771" mass="83650">MAQTTVATAAGAATVQVTGLSATTTKQSLEEYFSFCGSIASSSIEIDADVADKQKATVTFLKSSAASNAAMLNGGQLDGTTVHVAIPCAEASVATKGVHTVPIVNTSFAAGYKLAQEDKPHSAIVAEVLAHGYKLSDDITKRAIELDNKHGLSTQFRSYLEHIDRQLGQRYAQAQVKNADASTTQTQEKAKDEEVQQAVAEEDASKLPAPGAIATSEGLTTTTEVLSAGAAATGSQGQSTSFVAQVQSQAHKVLNDPNSIVGQAQSRANEILNRPDVKSRTDFVWSKFGEYYNKAANHPSIKGFYEKASKTVADVHEEAKRIKEQKAAGDPTGATGSNVASLPAGVPAPSFISKSSSSWLLVALLLFSSISIQGTLAHGGIGEEMHPADIAGVKPNKPGEESYVQKHMASEHHIGAFDLGSFFSLHDLNRDGVLDRAEIEAIYGVHHSTSVKHSPSPEVHDEKAEKVVAEVLRRLDSNNDGMVTKREFINGGPNGLPAFEQYGKGVLGHHYDEESEYFVHHEEIYHNTPESQKDESYNHKADVEHFAHHEAIEREEEQRERHAEGMLSIEEDERMRKEAEAKGQTYRSPYEAQQHAAGVHDGVFYGAQRGEYYGGYAQEEAQGDQHIFRGPSGAHLVKSHAATDGMHDQEEHRLPGETSEGYSQRRLLWEQRKNAAAYFEKLQEDQNKNGKGGAGIGAASGTVKVQKLPGESDEAYRSRLNKAKWAAEKQQGATKKAMPKDPAMKKGAPYKYPPIGQKQSRLKKSSYFGEF</sequence>
<dbReference type="PANTHER" id="PTHR19237">
    <property type="entry name" value="NUCLEOBINDIN"/>
    <property type="match status" value="1"/>
</dbReference>
<evidence type="ECO:0000256" key="4">
    <source>
        <dbReference type="SAM" id="MobiDB-lite"/>
    </source>
</evidence>
<feature type="domain" description="EF-hand" evidence="6">
    <location>
        <begin position="463"/>
        <end position="498"/>
    </location>
</feature>
<dbReference type="GO" id="GO:0070062">
    <property type="term" value="C:extracellular exosome"/>
    <property type="evidence" value="ECO:0007669"/>
    <property type="project" value="TreeGrafter"/>
</dbReference>
<dbReference type="SUPFAM" id="SSF47473">
    <property type="entry name" value="EF-hand"/>
    <property type="match status" value="1"/>
</dbReference>
<dbReference type="PROSITE" id="PS50102">
    <property type="entry name" value="RRM"/>
    <property type="match status" value="1"/>
</dbReference>
<dbReference type="GO" id="GO:0005509">
    <property type="term" value="F:calcium ion binding"/>
    <property type="evidence" value="ECO:0007669"/>
    <property type="project" value="InterPro"/>
</dbReference>
<proteinExistence type="predicted"/>
<dbReference type="AlphaFoldDB" id="A0A066V708"/>
<dbReference type="RefSeq" id="XP_013240400.1">
    <property type="nucleotide sequence ID" value="XM_013384946.1"/>
</dbReference>
<dbReference type="GeneID" id="25265369"/>
<dbReference type="InterPro" id="IPR018247">
    <property type="entry name" value="EF_Hand_1_Ca_BS"/>
</dbReference>
<evidence type="ECO:0000256" key="3">
    <source>
        <dbReference type="PROSITE-ProRule" id="PRU00176"/>
    </source>
</evidence>
<dbReference type="Gene3D" id="3.30.70.330">
    <property type="match status" value="1"/>
</dbReference>
<comment type="caution">
    <text evidence="7">The sequence shown here is derived from an EMBL/GenBank/DDBJ whole genome shotgun (WGS) entry which is preliminary data.</text>
</comment>
<keyword evidence="2" id="KW-0106">Calcium</keyword>
<dbReference type="PROSITE" id="PS50222">
    <property type="entry name" value="EF_HAND_2"/>
    <property type="match status" value="1"/>
</dbReference>
<dbReference type="InParanoid" id="A0A066V708"/>
<evidence type="ECO:0000313" key="7">
    <source>
        <dbReference type="EMBL" id="KDN37532.1"/>
    </source>
</evidence>
<accession>A0A066V708</accession>
<dbReference type="SMART" id="SM00360">
    <property type="entry name" value="RRM"/>
    <property type="match status" value="1"/>
</dbReference>
<feature type="domain" description="RRM" evidence="5">
    <location>
        <begin position="13"/>
        <end position="89"/>
    </location>
</feature>
<evidence type="ECO:0000256" key="2">
    <source>
        <dbReference type="ARBA" id="ARBA00022837"/>
    </source>
</evidence>
<keyword evidence="8" id="KW-1185">Reference proteome</keyword>
<evidence type="ECO:0000259" key="5">
    <source>
        <dbReference type="PROSITE" id="PS50102"/>
    </source>
</evidence>
<dbReference type="Gene3D" id="1.10.238.10">
    <property type="entry name" value="EF-hand"/>
    <property type="match status" value="1"/>
</dbReference>
<evidence type="ECO:0000259" key="6">
    <source>
        <dbReference type="PROSITE" id="PS50222"/>
    </source>
</evidence>
<keyword evidence="1" id="KW-0732">Signal</keyword>
<dbReference type="InterPro" id="IPR011992">
    <property type="entry name" value="EF-hand-dom_pair"/>
</dbReference>
<name>A0A066V708_TILAU</name>
<dbReference type="InterPro" id="IPR012677">
    <property type="entry name" value="Nucleotide-bd_a/b_plait_sf"/>
</dbReference>
<dbReference type="InterPro" id="IPR035979">
    <property type="entry name" value="RBD_domain_sf"/>
</dbReference>
<dbReference type="STRING" id="1037660.A0A066V708"/>
<gene>
    <name evidence="7" type="ORF">K437DRAFT_259769</name>
</gene>
<protein>
    <recommendedName>
        <fullName evidence="9">RRM domain-containing protein</fullName>
    </recommendedName>
</protein>
<dbReference type="OrthoDB" id="289247at2759"/>
<reference evidence="7 8" key="1">
    <citation type="submission" date="2014-05" db="EMBL/GenBank/DDBJ databases">
        <title>Draft genome sequence of a rare smut relative, Tilletiaria anomala UBC 951.</title>
        <authorList>
            <consortium name="DOE Joint Genome Institute"/>
            <person name="Toome M."/>
            <person name="Kuo A."/>
            <person name="Henrissat B."/>
            <person name="Lipzen A."/>
            <person name="Tritt A."/>
            <person name="Yoshinaga Y."/>
            <person name="Zane M."/>
            <person name="Barry K."/>
            <person name="Grigoriev I.V."/>
            <person name="Spatafora J.W."/>
            <person name="Aimea M.C."/>
        </authorList>
    </citation>
    <scope>NUCLEOTIDE SEQUENCE [LARGE SCALE GENOMIC DNA]</scope>
    <source>
        <strain evidence="7 8">UBC 951</strain>
    </source>
</reference>
<dbReference type="OMA" id="TDIEHES"/>
<dbReference type="Pfam" id="PF13499">
    <property type="entry name" value="EF-hand_7"/>
    <property type="match status" value="1"/>
</dbReference>